<dbReference type="Gene3D" id="3.30.1490.300">
    <property type="match status" value="1"/>
</dbReference>
<protein>
    <submittedName>
        <fullName evidence="1">Pilus assembly protein PilM</fullName>
    </submittedName>
</protein>
<dbReference type="RefSeq" id="WP_244947608.1">
    <property type="nucleotide sequence ID" value="NZ_CP045571.1"/>
</dbReference>
<dbReference type="PANTHER" id="PTHR32432">
    <property type="entry name" value="CELL DIVISION PROTEIN FTSA-RELATED"/>
    <property type="match status" value="1"/>
</dbReference>
<dbReference type="PANTHER" id="PTHR32432:SF3">
    <property type="entry name" value="ETHANOLAMINE UTILIZATION PROTEIN EUTJ"/>
    <property type="match status" value="1"/>
</dbReference>
<dbReference type="InterPro" id="IPR005883">
    <property type="entry name" value="PilM"/>
</dbReference>
<dbReference type="KEGG" id="atx:GCD22_01663"/>
<dbReference type="GeneID" id="60696007"/>
<dbReference type="NCBIfam" id="TIGR01175">
    <property type="entry name" value="pilM"/>
    <property type="match status" value="1"/>
</dbReference>
<reference evidence="1 2" key="1">
    <citation type="submission" date="2019-10" db="EMBL/GenBank/DDBJ databases">
        <authorList>
            <person name="Wang R."/>
        </authorList>
    </citation>
    <scope>NUCLEOTIDE SEQUENCE [LARGE SCALE GENOMIC DNA]</scope>
    <source>
        <strain evidence="1 2">ATCC 19377</strain>
    </source>
</reference>
<evidence type="ECO:0000313" key="1">
    <source>
        <dbReference type="EMBL" id="QFX95961.1"/>
    </source>
</evidence>
<dbReference type="CDD" id="cd24049">
    <property type="entry name" value="ASKHA_NBD_PilM"/>
    <property type="match status" value="1"/>
</dbReference>
<name>A0A5P9XPN8_ACITH</name>
<dbReference type="Pfam" id="PF11104">
    <property type="entry name" value="PilM_2"/>
    <property type="match status" value="1"/>
</dbReference>
<dbReference type="AlphaFoldDB" id="A0A5P9XPN8"/>
<dbReference type="Gene3D" id="3.30.420.40">
    <property type="match status" value="2"/>
</dbReference>
<evidence type="ECO:0000313" key="2">
    <source>
        <dbReference type="Proteomes" id="UP000363590"/>
    </source>
</evidence>
<dbReference type="InterPro" id="IPR050696">
    <property type="entry name" value="FtsA/MreB"/>
</dbReference>
<gene>
    <name evidence="1" type="ORF">GCD22_01663</name>
</gene>
<dbReference type="SUPFAM" id="SSF53067">
    <property type="entry name" value="Actin-like ATPase domain"/>
    <property type="match status" value="1"/>
</dbReference>
<sequence length="371" mass="41499">MILKPPLLGLDMRADAVSMVSLSKRKQQFCLDYVDREVLPSRAESENAPAPEAETLSEAIRTMLARSKMRSKSVATALPAEKTIVKVITLPESMSTQEIDEQIHFQGNQYIPFSMDAVHFDFSILPGAARPGYQDVLLVACKKESLEEHVAILEEAGLKPKIVDTRTFALWFLYTHLKNRHLLGNAIAEEKDKGVVLIETGYANFHLYVFENGRPVYEKEHRFGYRELLKTLQSHYALGPDDVLRMARFGGLPSEYEPEILAPFTQKASAEMPFALDFFQNSMPDVPITLVCLFGEWIGLPPEAARQPEASPRSGLADLSRVLQQKLAFPVLAPDPFAGMDISSHVHTRFLDADRSAFAVACGLALRRFYA</sequence>
<dbReference type="EMBL" id="CP045571">
    <property type="protein sequence ID" value="QFX95961.1"/>
    <property type="molecule type" value="Genomic_DNA"/>
</dbReference>
<proteinExistence type="predicted"/>
<organism evidence="1 2">
    <name type="scientific">Acidithiobacillus thiooxidans ATCC 19377</name>
    <dbReference type="NCBI Taxonomy" id="637390"/>
    <lineage>
        <taxon>Bacteria</taxon>
        <taxon>Pseudomonadati</taxon>
        <taxon>Pseudomonadota</taxon>
        <taxon>Acidithiobacillia</taxon>
        <taxon>Acidithiobacillales</taxon>
        <taxon>Acidithiobacillaceae</taxon>
        <taxon>Acidithiobacillus</taxon>
    </lineage>
</organism>
<dbReference type="InterPro" id="IPR043129">
    <property type="entry name" value="ATPase_NBD"/>
</dbReference>
<dbReference type="Proteomes" id="UP000363590">
    <property type="component" value="Chromosome"/>
</dbReference>
<accession>A0A5P9XPN8</accession>
<dbReference type="PIRSF" id="PIRSF019169">
    <property type="entry name" value="PilM"/>
    <property type="match status" value="1"/>
</dbReference>